<dbReference type="Proteomes" id="UP000217790">
    <property type="component" value="Unassembled WGS sequence"/>
</dbReference>
<name>A0A2H3CK47_ARMGA</name>
<dbReference type="EMBL" id="KZ293706">
    <property type="protein sequence ID" value="PBK83459.1"/>
    <property type="molecule type" value="Genomic_DNA"/>
</dbReference>
<evidence type="ECO:0000313" key="1">
    <source>
        <dbReference type="EMBL" id="PBK83459.1"/>
    </source>
</evidence>
<gene>
    <name evidence="1" type="ORF">ARMGADRAFT_1037844</name>
</gene>
<dbReference type="InParanoid" id="A0A2H3CK47"/>
<organism evidence="1 2">
    <name type="scientific">Armillaria gallica</name>
    <name type="common">Bulbous honey fungus</name>
    <name type="synonym">Armillaria bulbosa</name>
    <dbReference type="NCBI Taxonomy" id="47427"/>
    <lineage>
        <taxon>Eukaryota</taxon>
        <taxon>Fungi</taxon>
        <taxon>Dikarya</taxon>
        <taxon>Basidiomycota</taxon>
        <taxon>Agaricomycotina</taxon>
        <taxon>Agaricomycetes</taxon>
        <taxon>Agaricomycetidae</taxon>
        <taxon>Agaricales</taxon>
        <taxon>Marasmiineae</taxon>
        <taxon>Physalacriaceae</taxon>
        <taxon>Armillaria</taxon>
    </lineage>
</organism>
<sequence>MTQCWKGVLERWRVEKGQISYKEAGEDGAVMPLFGSCSVEVKIMIGRISRDRDEGGESAQFTEISVAYASCQIPSGSVISAYKDACPIVEWILWKEDSTYPNEQHTSNASMKCLFYLGGNKRCDIENKIYAEEQHKKGILDNPDNNHWLADYHVESSIASSTSWGEALCSSLQSVSVIKYGQHVLITNAKLQDLPQDARRGGLAQENVLLFCKQASDHGIKVLQLTESSRSSLDTALQPCGAHACSTEAELCGTNSVQTRHDVEDYNSRDPDIVNGKNMLLPSHRD</sequence>
<accession>A0A2H3CK47</accession>
<evidence type="ECO:0000313" key="2">
    <source>
        <dbReference type="Proteomes" id="UP000217790"/>
    </source>
</evidence>
<protein>
    <submittedName>
        <fullName evidence="1">Uncharacterized protein</fullName>
    </submittedName>
</protein>
<proteinExistence type="predicted"/>
<dbReference type="AlphaFoldDB" id="A0A2H3CK47"/>
<reference evidence="2" key="1">
    <citation type="journal article" date="2017" name="Nat. Ecol. Evol.">
        <title>Genome expansion and lineage-specific genetic innovations in the forest pathogenic fungi Armillaria.</title>
        <authorList>
            <person name="Sipos G."/>
            <person name="Prasanna A.N."/>
            <person name="Walter M.C."/>
            <person name="O'Connor E."/>
            <person name="Balint B."/>
            <person name="Krizsan K."/>
            <person name="Kiss B."/>
            <person name="Hess J."/>
            <person name="Varga T."/>
            <person name="Slot J."/>
            <person name="Riley R."/>
            <person name="Boka B."/>
            <person name="Rigling D."/>
            <person name="Barry K."/>
            <person name="Lee J."/>
            <person name="Mihaltcheva S."/>
            <person name="LaButti K."/>
            <person name="Lipzen A."/>
            <person name="Waldron R."/>
            <person name="Moloney N.M."/>
            <person name="Sperisen C."/>
            <person name="Kredics L."/>
            <person name="Vagvoelgyi C."/>
            <person name="Patrignani A."/>
            <person name="Fitzpatrick D."/>
            <person name="Nagy I."/>
            <person name="Doyle S."/>
            <person name="Anderson J.B."/>
            <person name="Grigoriev I.V."/>
            <person name="Gueldener U."/>
            <person name="Muensterkoetter M."/>
            <person name="Nagy L.G."/>
        </authorList>
    </citation>
    <scope>NUCLEOTIDE SEQUENCE [LARGE SCALE GENOMIC DNA]</scope>
    <source>
        <strain evidence="2">Ar21-2</strain>
    </source>
</reference>
<keyword evidence="2" id="KW-1185">Reference proteome</keyword>